<accession>A0A2A6BLR5</accession>
<gene>
    <name evidence="2" type="primary">WBGene00274123</name>
</gene>
<organism evidence="2 3">
    <name type="scientific">Pristionchus pacificus</name>
    <name type="common">Parasitic nematode worm</name>
    <dbReference type="NCBI Taxonomy" id="54126"/>
    <lineage>
        <taxon>Eukaryota</taxon>
        <taxon>Metazoa</taxon>
        <taxon>Ecdysozoa</taxon>
        <taxon>Nematoda</taxon>
        <taxon>Chromadorea</taxon>
        <taxon>Rhabditida</taxon>
        <taxon>Rhabditina</taxon>
        <taxon>Diplogasteromorpha</taxon>
        <taxon>Diplogasteroidea</taxon>
        <taxon>Neodiplogasteridae</taxon>
        <taxon>Pristionchus</taxon>
    </lineage>
</organism>
<name>A0A2A6BLR5_PRIPA</name>
<evidence type="ECO:0000313" key="3">
    <source>
        <dbReference type="Proteomes" id="UP000005239"/>
    </source>
</evidence>
<reference evidence="3" key="1">
    <citation type="journal article" date="2008" name="Nat. Genet.">
        <title>The Pristionchus pacificus genome provides a unique perspective on nematode lifestyle and parasitism.</title>
        <authorList>
            <person name="Dieterich C."/>
            <person name="Clifton S.W."/>
            <person name="Schuster L.N."/>
            <person name="Chinwalla A."/>
            <person name="Delehaunty K."/>
            <person name="Dinkelacker I."/>
            <person name="Fulton L."/>
            <person name="Fulton R."/>
            <person name="Godfrey J."/>
            <person name="Minx P."/>
            <person name="Mitreva M."/>
            <person name="Roeseler W."/>
            <person name="Tian H."/>
            <person name="Witte H."/>
            <person name="Yang S.P."/>
            <person name="Wilson R.K."/>
            <person name="Sommer R.J."/>
        </authorList>
    </citation>
    <scope>NUCLEOTIDE SEQUENCE [LARGE SCALE GENOMIC DNA]</scope>
    <source>
        <strain evidence="3">PS312</strain>
    </source>
</reference>
<keyword evidence="3" id="KW-1185">Reference proteome</keyword>
<feature type="region of interest" description="Disordered" evidence="1">
    <location>
        <begin position="1"/>
        <end position="37"/>
    </location>
</feature>
<accession>A0A8R1UP93</accession>
<proteinExistence type="predicted"/>
<sequence>MVDLPESARIVPDPEKNAMGTFGRRHDGHGEATSPRPKVDAASWLAQSGLKWMLQVVGWLNHY</sequence>
<protein>
    <submittedName>
        <fullName evidence="2">Uncharacterized protein</fullName>
    </submittedName>
</protein>
<evidence type="ECO:0000256" key="1">
    <source>
        <dbReference type="SAM" id="MobiDB-lite"/>
    </source>
</evidence>
<dbReference type="Proteomes" id="UP000005239">
    <property type="component" value="Unassembled WGS sequence"/>
</dbReference>
<reference evidence="2" key="2">
    <citation type="submission" date="2022-06" db="UniProtKB">
        <authorList>
            <consortium name="EnsemblMetazoa"/>
        </authorList>
    </citation>
    <scope>IDENTIFICATION</scope>
    <source>
        <strain evidence="2">PS312</strain>
    </source>
</reference>
<dbReference type="EnsemblMetazoa" id="PPA35754.1">
    <property type="protein sequence ID" value="PPA35754.1"/>
    <property type="gene ID" value="WBGene00274123"/>
</dbReference>
<dbReference type="AlphaFoldDB" id="A0A2A6BLR5"/>
<evidence type="ECO:0000313" key="2">
    <source>
        <dbReference type="EnsemblMetazoa" id="PPA35754.1"/>
    </source>
</evidence>